<comment type="caution">
    <text evidence="1">The sequence shown here is derived from an EMBL/GenBank/DDBJ whole genome shotgun (WGS) entry which is preliminary data.</text>
</comment>
<gene>
    <name evidence="1" type="ORF">C8P68_11261</name>
</gene>
<proteinExistence type="predicted"/>
<accession>A0A2T5J4M9</accession>
<evidence type="ECO:0000313" key="2">
    <source>
        <dbReference type="Proteomes" id="UP000244168"/>
    </source>
</evidence>
<dbReference type="AlphaFoldDB" id="A0A2T5J4M9"/>
<sequence length="934" mass="104211">MAQTVPAPMPNVIPPSPEAQSFMRYGEIPVDVSTGVPDIQVPLYQITSGKLSLPVSITYHSSGIKVSDVASVVGLGWRLSAGGVLTKSVVGKPDNSANYGMFNYPYLTKGQIDALPQDGSQFMELKMVADGTMDGESDKYYYSAGSKLSGEFIYDHSLNIVQAEYTDNKIIGLYPLSYETGPSAYEVISADGTKYYYEACEYSQTDMDPHYISSWWLTRIVSADNADQISFEYQTLNTPTVVFTQSQSLTFDGLSSPVSYGGSQTNTSSLLLKKITFKNGYVTFDYLNGRKDLQDNRLSVVSIYSNASASPLKKYQFSQSYFYSGTGDNKYNYRLKLDQLAVYDVLANNVENYSFEYDQQYPMPPYTQPGQYNNTPFAYAQDYYGYSNGVNNNQHLITGFTAQAWVSPADRTSNFDFAKTCILTKINYPTGGSTSFEYASNEGASQYGQFPGAGLRVHRIISKTDANTIAKIKRYEYANNLLRADLDLDVAGQNSYDWEPMVFSPANCGLSVIANYTTYLTSPFLPFASFHGNQVVYQNVDEYDDDPVSNINLKKSYVYGASNDQIIGVTSPRYHNQYFVDCSWKKGQLLGVLYYKYDSSAGYILKRVQSNTYSDFRDNTVIAGTKVERVHPKIGGCNPDQYQNGTYSQLFTWFDIPIEVGTRKLTKVETTDFDDNNNPIGTTTTSSSFNSLNHLFPTAQTSTTSKGETRRTEFTYPTDYSGVAVYDQMTLRNLISPVIEKRTYKVNVNNVSTLLETTKTNYGFWDGTASGWTNSITDLIVPTSVEYQKANYSSEPRVIFNNYDSKGNMQCLSQSMGAPVCYLYGYGGSYPIAKISNVDYSTVQSVLGGQSAINNFRDNSTPTDAAVSSFLAPLRALPNAQITSYTYIPLVGMTSMTDAMGKTIYYEYDSFQRLTTVRDLNGKILKHMDYHYKQ</sequence>
<evidence type="ECO:0000313" key="1">
    <source>
        <dbReference type="EMBL" id="PTQ92461.1"/>
    </source>
</evidence>
<keyword evidence="2" id="KW-1185">Reference proteome</keyword>
<protein>
    <submittedName>
        <fullName evidence="1">YD repeat-containing protein</fullName>
    </submittedName>
</protein>
<organism evidence="1 2">
    <name type="scientific">Mucilaginibacter yixingensis</name>
    <dbReference type="NCBI Taxonomy" id="1295612"/>
    <lineage>
        <taxon>Bacteria</taxon>
        <taxon>Pseudomonadati</taxon>
        <taxon>Bacteroidota</taxon>
        <taxon>Sphingobacteriia</taxon>
        <taxon>Sphingobacteriales</taxon>
        <taxon>Sphingobacteriaceae</taxon>
        <taxon>Mucilaginibacter</taxon>
    </lineage>
</organism>
<name>A0A2T5J4M9_9SPHI</name>
<dbReference type="Proteomes" id="UP000244168">
    <property type="component" value="Unassembled WGS sequence"/>
</dbReference>
<dbReference type="EMBL" id="QAOQ01000012">
    <property type="protein sequence ID" value="PTQ92461.1"/>
    <property type="molecule type" value="Genomic_DNA"/>
</dbReference>
<reference evidence="1 2" key="1">
    <citation type="submission" date="2018-04" db="EMBL/GenBank/DDBJ databases">
        <title>Genomic Encyclopedia of Archaeal and Bacterial Type Strains, Phase II (KMG-II): from individual species to whole genera.</title>
        <authorList>
            <person name="Goeker M."/>
        </authorList>
    </citation>
    <scope>NUCLEOTIDE SEQUENCE [LARGE SCALE GENOMIC DNA]</scope>
    <source>
        <strain evidence="1 2">DSM 26809</strain>
    </source>
</reference>